<accession>A0ABW1AYV4</accession>
<protein>
    <submittedName>
        <fullName evidence="1">Uncharacterized protein</fullName>
    </submittedName>
</protein>
<proteinExistence type="predicted"/>
<dbReference type="RefSeq" id="WP_096444867.1">
    <property type="nucleotide sequence ID" value="NZ_JBHSOG010000116.1"/>
</dbReference>
<dbReference type="Proteomes" id="UP001595974">
    <property type="component" value="Unassembled WGS sequence"/>
</dbReference>
<sequence length="209" mass="23396">MTTTIDSDTRLLASIAYGEASTDNDSQEIGGIAFAVANRCRAWNGKTVSELKAADPNYAYAWNGKNARFNELFEASESDIKKDAGMSLAVNWAEKAIKNEGGDPSHGALFWDGLDFKVDKNRSDNVNHPKRRDGFKYGDSSHNIFDVPEKRSEIIVRWIIKNKKTGRNVDGAERGRYDAVWVSTSAHGKTIFWKHPEDYLKATGGKEYR</sequence>
<organism evidence="1 2">
    <name type="scientific">Thauera sinica</name>
    <dbReference type="NCBI Taxonomy" id="2665146"/>
    <lineage>
        <taxon>Bacteria</taxon>
        <taxon>Pseudomonadati</taxon>
        <taxon>Pseudomonadota</taxon>
        <taxon>Betaproteobacteria</taxon>
        <taxon>Rhodocyclales</taxon>
        <taxon>Zoogloeaceae</taxon>
        <taxon>Thauera</taxon>
    </lineage>
</organism>
<keyword evidence="2" id="KW-1185">Reference proteome</keyword>
<evidence type="ECO:0000313" key="1">
    <source>
        <dbReference type="EMBL" id="MFC5772362.1"/>
    </source>
</evidence>
<gene>
    <name evidence="1" type="ORF">ACFPTN_23525</name>
</gene>
<name>A0ABW1AYV4_9RHOO</name>
<dbReference type="EMBL" id="JBHSOG010000116">
    <property type="protein sequence ID" value="MFC5772362.1"/>
    <property type="molecule type" value="Genomic_DNA"/>
</dbReference>
<reference evidence="2" key="1">
    <citation type="journal article" date="2019" name="Int. J. Syst. Evol. Microbiol.">
        <title>The Global Catalogue of Microorganisms (GCM) 10K type strain sequencing project: providing services to taxonomists for standard genome sequencing and annotation.</title>
        <authorList>
            <consortium name="The Broad Institute Genomics Platform"/>
            <consortium name="The Broad Institute Genome Sequencing Center for Infectious Disease"/>
            <person name="Wu L."/>
            <person name="Ma J."/>
        </authorList>
    </citation>
    <scope>NUCLEOTIDE SEQUENCE [LARGE SCALE GENOMIC DNA]</scope>
    <source>
        <strain evidence="2">SHR3</strain>
    </source>
</reference>
<evidence type="ECO:0000313" key="2">
    <source>
        <dbReference type="Proteomes" id="UP001595974"/>
    </source>
</evidence>
<comment type="caution">
    <text evidence="1">The sequence shown here is derived from an EMBL/GenBank/DDBJ whole genome shotgun (WGS) entry which is preliminary data.</text>
</comment>